<comment type="cofactor">
    <cofactor evidence="1 6">
        <name>Mg(2+)</name>
        <dbReference type="ChEBI" id="CHEBI:18420"/>
    </cofactor>
</comment>
<dbReference type="Gene3D" id="3.90.80.10">
    <property type="entry name" value="Inorganic pyrophosphatase"/>
    <property type="match status" value="1"/>
</dbReference>
<dbReference type="SUPFAM" id="SSF50324">
    <property type="entry name" value="Inorganic pyrophosphatase"/>
    <property type="match status" value="1"/>
</dbReference>
<dbReference type="Proteomes" id="UP000003009">
    <property type="component" value="Unassembled WGS sequence"/>
</dbReference>
<dbReference type="OrthoDB" id="5187599at2"/>
<feature type="binding site" evidence="6">
    <location>
        <position position="31"/>
    </location>
    <ligand>
        <name>substrate</name>
    </ligand>
</feature>
<feature type="binding site" evidence="6">
    <location>
        <position position="57"/>
    </location>
    <ligand>
        <name>substrate</name>
    </ligand>
</feature>
<dbReference type="GeneID" id="84906370"/>
<keyword evidence="2 6" id="KW-0963">Cytoplasm</keyword>
<evidence type="ECO:0000313" key="8">
    <source>
        <dbReference type="Proteomes" id="UP000003009"/>
    </source>
</evidence>
<name>C4GH20_9NEIS</name>
<dbReference type="GO" id="GO:0006796">
    <property type="term" value="P:phosphate-containing compound metabolic process"/>
    <property type="evidence" value="ECO:0007669"/>
    <property type="project" value="InterPro"/>
</dbReference>
<evidence type="ECO:0000256" key="4">
    <source>
        <dbReference type="ARBA" id="ARBA00022801"/>
    </source>
</evidence>
<keyword evidence="5 6" id="KW-0460">Magnesium</keyword>
<dbReference type="Pfam" id="PF00719">
    <property type="entry name" value="Pyrophosphatase"/>
    <property type="match status" value="1"/>
</dbReference>
<dbReference type="FunFam" id="3.90.80.10:FF:000006">
    <property type="entry name" value="Inorganic pyrophosphatase"/>
    <property type="match status" value="1"/>
</dbReference>
<dbReference type="HOGENOM" id="CLU_073198_1_2_4"/>
<feature type="binding site" evidence="6">
    <location>
        <position position="104"/>
    </location>
    <ligand>
        <name>Mg(2+)</name>
        <dbReference type="ChEBI" id="CHEBI:18420"/>
        <label>1</label>
    </ligand>
</feature>
<feature type="binding site" evidence="6">
    <location>
        <position position="72"/>
    </location>
    <ligand>
        <name>Mg(2+)</name>
        <dbReference type="ChEBI" id="CHEBI:18420"/>
        <label>2</label>
    </ligand>
</feature>
<dbReference type="GO" id="GO:0004427">
    <property type="term" value="F:inorganic diphosphate phosphatase activity"/>
    <property type="evidence" value="ECO:0007669"/>
    <property type="project" value="UniProtKB-UniRule"/>
</dbReference>
<reference evidence="7" key="1">
    <citation type="submission" date="2009-04" db="EMBL/GenBank/DDBJ databases">
        <authorList>
            <person name="Weinstock G."/>
            <person name="Sodergren E."/>
            <person name="Clifton S."/>
            <person name="Fulton L."/>
            <person name="Fulton B."/>
            <person name="Courtney L."/>
            <person name="Fronick C."/>
            <person name="Harrison M."/>
            <person name="Strong C."/>
            <person name="Farmer C."/>
            <person name="Delahaunty K."/>
            <person name="Markovic C."/>
            <person name="Hall O."/>
            <person name="Minx P."/>
            <person name="Tomlinson C."/>
            <person name="Mitreva M."/>
            <person name="Nelson J."/>
            <person name="Hou S."/>
            <person name="Wollam A."/>
            <person name="Pepin K.H."/>
            <person name="Johnson M."/>
            <person name="Bhonagiri V."/>
            <person name="Nash W.E."/>
            <person name="Warren W."/>
            <person name="Chinwalla A."/>
            <person name="Mardis E.R."/>
            <person name="Wilson R.K."/>
        </authorList>
    </citation>
    <scope>NUCLEOTIDE SEQUENCE [LARGE SCALE GENOMIC DNA]</scope>
    <source>
        <strain evidence="7">ATCC 51147</strain>
    </source>
</reference>
<dbReference type="AlphaFoldDB" id="C4GH20"/>
<comment type="subunit">
    <text evidence="6">Homohexamer.</text>
</comment>
<feature type="binding site" evidence="6">
    <location>
        <position position="45"/>
    </location>
    <ligand>
        <name>substrate</name>
    </ligand>
</feature>
<dbReference type="PROSITE" id="PS00387">
    <property type="entry name" value="PPASE"/>
    <property type="match status" value="1"/>
</dbReference>
<comment type="function">
    <text evidence="6">Catalyzes the hydrolysis of inorganic pyrophosphate (PPi) forming two phosphate ions.</text>
</comment>
<dbReference type="PANTHER" id="PTHR10286">
    <property type="entry name" value="INORGANIC PYROPHOSPHATASE"/>
    <property type="match status" value="1"/>
</dbReference>
<keyword evidence="8" id="KW-1185">Reference proteome</keyword>
<dbReference type="EC" id="3.6.1.1" evidence="6"/>
<proteinExistence type="inferred from homology"/>
<dbReference type="HAMAP" id="MF_00209">
    <property type="entry name" value="Inorganic_PPase"/>
    <property type="match status" value="1"/>
</dbReference>
<evidence type="ECO:0000256" key="5">
    <source>
        <dbReference type="ARBA" id="ARBA00022842"/>
    </source>
</evidence>
<feature type="binding site" evidence="6">
    <location>
        <position position="72"/>
    </location>
    <ligand>
        <name>Mg(2+)</name>
        <dbReference type="ChEBI" id="CHEBI:18420"/>
        <label>1</label>
    </ligand>
</feature>
<dbReference type="CDD" id="cd00412">
    <property type="entry name" value="pyrophosphatase"/>
    <property type="match status" value="1"/>
</dbReference>
<keyword evidence="3 6" id="KW-0479">Metal-binding</keyword>
<dbReference type="GO" id="GO:0000287">
    <property type="term" value="F:magnesium ion binding"/>
    <property type="evidence" value="ECO:0007669"/>
    <property type="project" value="UniProtKB-UniRule"/>
</dbReference>
<dbReference type="InterPro" id="IPR036649">
    <property type="entry name" value="Pyrophosphatase_sf"/>
</dbReference>
<feature type="binding site" evidence="6">
    <location>
        <position position="67"/>
    </location>
    <ligand>
        <name>Mg(2+)</name>
        <dbReference type="ChEBI" id="CHEBI:18420"/>
        <label>1</label>
    </ligand>
</feature>
<evidence type="ECO:0000256" key="2">
    <source>
        <dbReference type="ARBA" id="ARBA00022490"/>
    </source>
</evidence>
<dbReference type="RefSeq" id="WP_003795778.1">
    <property type="nucleotide sequence ID" value="NZ_GG665871.1"/>
</dbReference>
<evidence type="ECO:0000313" key="7">
    <source>
        <dbReference type="EMBL" id="EEP69525.1"/>
    </source>
</evidence>
<dbReference type="GO" id="GO:0005737">
    <property type="term" value="C:cytoplasm"/>
    <property type="evidence" value="ECO:0007669"/>
    <property type="project" value="UniProtKB-SubCell"/>
</dbReference>
<comment type="catalytic activity">
    <reaction evidence="6">
        <text>diphosphate + H2O = 2 phosphate + H(+)</text>
        <dbReference type="Rhea" id="RHEA:24576"/>
        <dbReference type="ChEBI" id="CHEBI:15377"/>
        <dbReference type="ChEBI" id="CHEBI:15378"/>
        <dbReference type="ChEBI" id="CHEBI:33019"/>
        <dbReference type="ChEBI" id="CHEBI:43474"/>
        <dbReference type="EC" id="3.6.1.1"/>
    </reaction>
</comment>
<organism evidence="7 8">
    <name type="scientific">Kingella oralis ATCC 51147</name>
    <dbReference type="NCBI Taxonomy" id="629741"/>
    <lineage>
        <taxon>Bacteria</taxon>
        <taxon>Pseudomonadati</taxon>
        <taxon>Pseudomonadota</taxon>
        <taxon>Betaproteobacteria</taxon>
        <taxon>Neisseriales</taxon>
        <taxon>Neisseriaceae</taxon>
        <taxon>Kingella</taxon>
    </lineage>
</organism>
<dbReference type="InterPro" id="IPR008162">
    <property type="entry name" value="Pyrophosphatase"/>
</dbReference>
<dbReference type="STRING" id="629741.GCWU000324_01439"/>
<comment type="subcellular location">
    <subcellularLocation>
        <location evidence="6">Cytoplasm</location>
    </subcellularLocation>
</comment>
<dbReference type="EMBL" id="ACJW02000002">
    <property type="protein sequence ID" value="EEP69525.1"/>
    <property type="molecule type" value="Genomic_DNA"/>
</dbReference>
<evidence type="ECO:0000256" key="1">
    <source>
        <dbReference type="ARBA" id="ARBA00001946"/>
    </source>
</evidence>
<accession>C4GH20</accession>
<evidence type="ECO:0000256" key="6">
    <source>
        <dbReference type="HAMAP-Rule" id="MF_00209"/>
    </source>
</evidence>
<protein>
    <recommendedName>
        <fullName evidence="6">Inorganic pyrophosphatase</fullName>
        <ecNumber evidence="6">3.6.1.1</ecNumber>
    </recommendedName>
    <alternativeName>
        <fullName evidence="6">Pyrophosphate phospho-hydrolase</fullName>
        <shortName evidence="6">PPase</shortName>
    </alternativeName>
</protein>
<comment type="caution">
    <text evidence="7">The sequence shown here is derived from an EMBL/GenBank/DDBJ whole genome shotgun (WGS) entry which is preliminary data.</text>
</comment>
<feature type="binding site" evidence="6">
    <location>
        <position position="142"/>
    </location>
    <ligand>
        <name>substrate</name>
    </ligand>
</feature>
<comment type="similarity">
    <text evidence="6">Belongs to the PPase family.</text>
</comment>
<keyword evidence="4 6" id="KW-0378">Hydrolase</keyword>
<gene>
    <name evidence="6 7" type="primary">ppa</name>
    <name evidence="7" type="ORF">GCWU000324_01439</name>
</gene>
<evidence type="ECO:0000256" key="3">
    <source>
        <dbReference type="ARBA" id="ARBA00022723"/>
    </source>
</evidence>
<sequence length="176" mass="19971">MADFNKILDAGDVDNGIINVVIEIPEGSAHKIEWDRKNAVMKLDRVEPQIFAKPTNYGFIPQTLDEDGDELDALIITRTPLPTGIYMEARVIGVMKFVDDGEVDDKIVVVPADDRDTGNAIQTLTDLPAQLIKQIEFHFNHYKDLKKAGTTKVEHWGDIEEAKQVIRESQERWKKQ</sequence>